<sequence>MVRVGLPAQACQVISQFAVQKAREDVMSRGWRSAGALQPMADQGEVGIRSTMKHLLYQNSGVKTFLMYWVEGRTVPIADKQGGKTRMVRGREVGKPGYVNIPGRGKVWRDQKWRYPGLQPKRFIESSITAAVKQNREFIRQSVIKSVTEDRSNIPWLT</sequence>
<dbReference type="Proteomes" id="UP000226037">
    <property type="component" value="Segment"/>
</dbReference>
<proteinExistence type="predicted"/>
<dbReference type="EMBL" id="MF668280">
    <property type="protein sequence ID" value="ASZ74694.1"/>
    <property type="molecule type" value="Genomic_DNA"/>
</dbReference>
<protein>
    <submittedName>
        <fullName evidence="1">Uncharacterized protein</fullName>
    </submittedName>
</protein>
<reference evidence="2" key="1">
    <citation type="submission" date="2017-08" db="EMBL/GenBank/DDBJ databases">
        <authorList>
            <person name="de Groot N.N."/>
        </authorList>
    </citation>
    <scope>NUCLEOTIDE SEQUENCE [LARGE SCALE GENOMIC DNA]</scope>
</reference>
<gene>
    <name evidence="1" type="ORF">SEA_PHABBA_125</name>
</gene>
<evidence type="ECO:0000313" key="2">
    <source>
        <dbReference type="Proteomes" id="UP000226037"/>
    </source>
</evidence>
<name>A0A249XU10_9CAUD</name>
<keyword evidence="2" id="KW-1185">Reference proteome</keyword>
<organism evidence="1 2">
    <name type="scientific">Mycobacterium phage Phabba</name>
    <dbReference type="NCBI Taxonomy" id="2027899"/>
    <lineage>
        <taxon>Viruses</taxon>
        <taxon>Duplodnaviria</taxon>
        <taxon>Heunggongvirae</taxon>
        <taxon>Uroviricota</taxon>
        <taxon>Caudoviricetes</taxon>
        <taxon>Ceeclamvirinae</taxon>
        <taxon>Myrnavirus</taxon>
        <taxon>Myrnavirus phabba</taxon>
        <taxon>Myranavirus phabba</taxon>
    </lineage>
</organism>
<evidence type="ECO:0000313" key="1">
    <source>
        <dbReference type="EMBL" id="ASZ74694.1"/>
    </source>
</evidence>
<accession>A0A249XU10</accession>